<evidence type="ECO:0000313" key="2">
    <source>
        <dbReference type="Proteomes" id="UP001066276"/>
    </source>
</evidence>
<proteinExistence type="predicted"/>
<comment type="caution">
    <text evidence="1">The sequence shown here is derived from an EMBL/GenBank/DDBJ whole genome shotgun (WGS) entry which is preliminary data.</text>
</comment>
<dbReference type="Proteomes" id="UP001066276">
    <property type="component" value="Chromosome 3_1"/>
</dbReference>
<dbReference type="Gene3D" id="3.30.70.1820">
    <property type="entry name" value="L1 transposable element, RRM domain"/>
    <property type="match status" value="1"/>
</dbReference>
<protein>
    <submittedName>
        <fullName evidence="1">Uncharacterized protein</fullName>
    </submittedName>
</protein>
<evidence type="ECO:0000313" key="1">
    <source>
        <dbReference type="EMBL" id="KAJ1188206.1"/>
    </source>
</evidence>
<organism evidence="1 2">
    <name type="scientific">Pleurodeles waltl</name>
    <name type="common">Iberian ribbed newt</name>
    <dbReference type="NCBI Taxonomy" id="8319"/>
    <lineage>
        <taxon>Eukaryota</taxon>
        <taxon>Metazoa</taxon>
        <taxon>Chordata</taxon>
        <taxon>Craniata</taxon>
        <taxon>Vertebrata</taxon>
        <taxon>Euteleostomi</taxon>
        <taxon>Amphibia</taxon>
        <taxon>Batrachia</taxon>
        <taxon>Caudata</taxon>
        <taxon>Salamandroidea</taxon>
        <taxon>Salamandridae</taxon>
        <taxon>Pleurodelinae</taxon>
        <taxon>Pleurodeles</taxon>
    </lineage>
</organism>
<keyword evidence="2" id="KW-1185">Reference proteome</keyword>
<gene>
    <name evidence="1" type="ORF">NDU88_004969</name>
</gene>
<sequence length="201" mass="23009">MILQRLEAMHDLVQDTKASIDGMHHDLHALMNDFQKVANGLTEAEMRIGTSEDSASSEKTRMEAATYKNKVLMKDISELEDQNCIANLLIFGLLGSVDDDPNSCVEFLEAWLLHNLGIKFDRDFEIERVQRVPMVKPLSNSHPRAMIFRPLRYHHAEILLAHMTKAQHVLLERIQNQYCSELFKGHSVHRKRLLGPPSVSQ</sequence>
<reference evidence="1" key="1">
    <citation type="journal article" date="2022" name="bioRxiv">
        <title>Sequencing and chromosome-scale assembly of the giantPleurodeles waltlgenome.</title>
        <authorList>
            <person name="Brown T."/>
            <person name="Elewa A."/>
            <person name="Iarovenko S."/>
            <person name="Subramanian E."/>
            <person name="Araus A.J."/>
            <person name="Petzold A."/>
            <person name="Susuki M."/>
            <person name="Suzuki K.-i.T."/>
            <person name="Hayashi T."/>
            <person name="Toyoda A."/>
            <person name="Oliveira C."/>
            <person name="Osipova E."/>
            <person name="Leigh N.D."/>
            <person name="Simon A."/>
            <person name="Yun M.H."/>
        </authorList>
    </citation>
    <scope>NUCLEOTIDE SEQUENCE</scope>
    <source>
        <strain evidence="1">20211129_DDA</strain>
        <tissue evidence="1">Liver</tissue>
    </source>
</reference>
<name>A0AAV7UHK8_PLEWA</name>
<accession>A0AAV7UHK8</accession>
<dbReference type="EMBL" id="JANPWB010000005">
    <property type="protein sequence ID" value="KAJ1188206.1"/>
    <property type="molecule type" value="Genomic_DNA"/>
</dbReference>
<dbReference type="AlphaFoldDB" id="A0AAV7UHK8"/>